<sequence>MLGNSDGSRVKSCELSVSYNAVPCRNIAGSRWLDQSITEETLMAMRSRDLTFSGETYLIAHDDRTGKPRLHKRGIAVTLAAALLAELLYANRLHIQGRDVAPIDGPPPQDQLARDMWMHFWTERHPLRTWLEFFATTARDDVIARLKKEGVLVPGRRSGSWRPSDPNVGAQSWARLSVTLRRHERLNPFDACLLGLIHAAELQEIVLDGGRRSDRQYLESIVDNLWPPLADLLDETRSLIGAQAITHRM</sequence>
<dbReference type="InterPro" id="IPR008628">
    <property type="entry name" value="GPP34-like"/>
</dbReference>
<evidence type="ECO:0000256" key="3">
    <source>
        <dbReference type="ARBA" id="ARBA00023121"/>
    </source>
</evidence>
<evidence type="ECO:0000256" key="1">
    <source>
        <dbReference type="ARBA" id="ARBA00004255"/>
    </source>
</evidence>
<keyword evidence="6" id="KW-1185">Reference proteome</keyword>
<evidence type="ECO:0000313" key="6">
    <source>
        <dbReference type="Proteomes" id="UP000604117"/>
    </source>
</evidence>
<keyword evidence="4" id="KW-0472">Membrane</keyword>
<proteinExistence type="predicted"/>
<evidence type="ECO:0000256" key="4">
    <source>
        <dbReference type="ARBA" id="ARBA00023136"/>
    </source>
</evidence>
<protein>
    <recommendedName>
        <fullName evidence="7">Golgi phosphoprotein 3 GPP34</fullName>
    </recommendedName>
</protein>
<evidence type="ECO:0000313" key="5">
    <source>
        <dbReference type="EMBL" id="GIF74211.1"/>
    </source>
</evidence>
<keyword evidence="2" id="KW-0333">Golgi apparatus</keyword>
<dbReference type="Gene3D" id="1.10.3630.10">
    <property type="entry name" value="yeast vps74-n-term truncation variant domain like"/>
    <property type="match status" value="1"/>
</dbReference>
<reference evidence="5 6" key="1">
    <citation type="submission" date="2021-01" db="EMBL/GenBank/DDBJ databases">
        <title>Whole genome shotgun sequence of Asanoa siamensis NBRC 107932.</title>
        <authorList>
            <person name="Komaki H."/>
            <person name="Tamura T."/>
        </authorList>
    </citation>
    <scope>NUCLEOTIDE SEQUENCE [LARGE SCALE GENOMIC DNA]</scope>
    <source>
        <strain evidence="5 6">NBRC 107932</strain>
    </source>
</reference>
<gene>
    <name evidence="5" type="ORF">Asi02nite_37290</name>
</gene>
<comment type="caution">
    <text evidence="5">The sequence shown here is derived from an EMBL/GenBank/DDBJ whole genome shotgun (WGS) entry which is preliminary data.</text>
</comment>
<dbReference type="EMBL" id="BONE01000028">
    <property type="protein sequence ID" value="GIF74211.1"/>
    <property type="molecule type" value="Genomic_DNA"/>
</dbReference>
<dbReference type="Proteomes" id="UP000604117">
    <property type="component" value="Unassembled WGS sequence"/>
</dbReference>
<comment type="subcellular location">
    <subcellularLocation>
        <location evidence="1">Golgi apparatus membrane</location>
        <topology evidence="1">Peripheral membrane protein</topology>
        <orientation evidence="1">Cytoplasmic side</orientation>
    </subcellularLocation>
</comment>
<accession>A0ABQ4CSH1</accession>
<dbReference type="Pfam" id="PF05719">
    <property type="entry name" value="GPP34"/>
    <property type="match status" value="1"/>
</dbReference>
<organism evidence="5 6">
    <name type="scientific">Asanoa siamensis</name>
    <dbReference type="NCBI Taxonomy" id="926357"/>
    <lineage>
        <taxon>Bacteria</taxon>
        <taxon>Bacillati</taxon>
        <taxon>Actinomycetota</taxon>
        <taxon>Actinomycetes</taxon>
        <taxon>Micromonosporales</taxon>
        <taxon>Micromonosporaceae</taxon>
        <taxon>Asanoa</taxon>
    </lineage>
</organism>
<keyword evidence="3" id="KW-0446">Lipid-binding</keyword>
<dbReference type="InterPro" id="IPR038261">
    <property type="entry name" value="GPP34-like_sf"/>
</dbReference>
<evidence type="ECO:0008006" key="7">
    <source>
        <dbReference type="Google" id="ProtNLM"/>
    </source>
</evidence>
<evidence type="ECO:0000256" key="2">
    <source>
        <dbReference type="ARBA" id="ARBA00023034"/>
    </source>
</evidence>
<name>A0ABQ4CSH1_9ACTN</name>